<dbReference type="CDD" id="cd00830">
    <property type="entry name" value="KAS_III"/>
    <property type="match status" value="1"/>
</dbReference>
<evidence type="ECO:0000256" key="8">
    <source>
        <dbReference type="ARBA" id="ARBA00023098"/>
    </source>
</evidence>
<dbReference type="GO" id="GO:0033818">
    <property type="term" value="F:beta-ketoacyl-acyl-carrier-protein synthase III activity"/>
    <property type="evidence" value="ECO:0007669"/>
    <property type="project" value="UniProtKB-UniRule"/>
</dbReference>
<keyword evidence="7 12" id="KW-0276">Fatty acid metabolism</keyword>
<feature type="active site" evidence="12">
    <location>
        <position position="287"/>
    </location>
</feature>
<comment type="function">
    <text evidence="12">Catalyzes the condensation reaction of fatty acid synthesis by the addition to an acyl acceptor of two carbons from malonyl-ACP. Catalyzes the first condensation reaction which initiates fatty acid synthesis and may therefore play a role in governing the total rate of fatty acid production. Possesses both acetoacetyl-ACP synthase and acetyl transacylase activities. Its substrate specificity determines the biosynthesis of branched-chain and/or straight-chain of fatty acids.</text>
</comment>
<evidence type="ECO:0000256" key="1">
    <source>
        <dbReference type="ARBA" id="ARBA00005194"/>
    </source>
</evidence>
<evidence type="ECO:0000256" key="12">
    <source>
        <dbReference type="HAMAP-Rule" id="MF_01815"/>
    </source>
</evidence>
<evidence type="ECO:0000256" key="5">
    <source>
        <dbReference type="ARBA" id="ARBA00022516"/>
    </source>
</evidence>
<feature type="region of interest" description="ACP-binding" evidence="12">
    <location>
        <begin position="258"/>
        <end position="262"/>
    </location>
</feature>
<comment type="domain">
    <text evidence="12">The last Arg residue of the ACP-binding site is essential for the weak association between ACP/AcpP and FabH.</text>
</comment>
<protein>
    <recommendedName>
        <fullName evidence="3 12">Beta-ketoacyl-[acyl-carrier-protein] synthase III</fullName>
        <shortName evidence="12">Beta-ketoacyl-ACP synthase III</shortName>
        <shortName evidence="12">KAS III</shortName>
        <ecNumber evidence="3 12">2.3.1.180</ecNumber>
    </recommendedName>
    <alternativeName>
        <fullName evidence="12">3-oxoacyl-[acyl-carrier-protein] synthase 3</fullName>
    </alternativeName>
    <alternativeName>
        <fullName evidence="12">3-oxoacyl-[acyl-carrier-protein] synthase III</fullName>
    </alternativeName>
</protein>
<dbReference type="Proteomes" id="UP000178606">
    <property type="component" value="Unassembled WGS sequence"/>
</dbReference>
<evidence type="ECO:0000256" key="9">
    <source>
        <dbReference type="ARBA" id="ARBA00023160"/>
    </source>
</evidence>
<evidence type="ECO:0000256" key="2">
    <source>
        <dbReference type="ARBA" id="ARBA00008642"/>
    </source>
</evidence>
<evidence type="ECO:0000259" key="14">
    <source>
        <dbReference type="Pfam" id="PF08545"/>
    </source>
</evidence>
<comment type="similarity">
    <text evidence="2 12">Belongs to the thiolase-like superfamily. FabH family.</text>
</comment>
<keyword evidence="10 12" id="KW-0012">Acyltransferase</keyword>
<feature type="active site" evidence="12">
    <location>
        <position position="257"/>
    </location>
</feature>
<dbReference type="NCBIfam" id="NF006829">
    <property type="entry name" value="PRK09352.1"/>
    <property type="match status" value="1"/>
</dbReference>
<feature type="domain" description="Beta-ketoacyl-[acyl-carrier-protein] synthase III N-terminal" evidence="14">
    <location>
        <begin position="110"/>
        <end position="189"/>
    </location>
</feature>
<dbReference type="PANTHER" id="PTHR34069">
    <property type="entry name" value="3-OXOACYL-[ACYL-CARRIER-PROTEIN] SYNTHASE 3"/>
    <property type="match status" value="1"/>
</dbReference>
<dbReference type="GO" id="GO:0005737">
    <property type="term" value="C:cytoplasm"/>
    <property type="evidence" value="ECO:0007669"/>
    <property type="project" value="UniProtKB-SubCell"/>
</dbReference>
<dbReference type="GO" id="GO:0004315">
    <property type="term" value="F:3-oxoacyl-[acyl-carrier-protein] synthase activity"/>
    <property type="evidence" value="ECO:0007669"/>
    <property type="project" value="InterPro"/>
</dbReference>
<dbReference type="InterPro" id="IPR004655">
    <property type="entry name" value="FabH"/>
</dbReference>
<evidence type="ECO:0000256" key="6">
    <source>
        <dbReference type="ARBA" id="ARBA00022679"/>
    </source>
</evidence>
<keyword evidence="12" id="KW-0511">Multifunctional enzyme</keyword>
<dbReference type="NCBIfam" id="TIGR00747">
    <property type="entry name" value="fabH"/>
    <property type="match status" value="1"/>
</dbReference>
<dbReference type="SUPFAM" id="SSF53901">
    <property type="entry name" value="Thiolase-like"/>
    <property type="match status" value="1"/>
</dbReference>
<dbReference type="GO" id="GO:0006633">
    <property type="term" value="P:fatty acid biosynthetic process"/>
    <property type="evidence" value="ECO:0007669"/>
    <property type="project" value="UniProtKB-UniRule"/>
</dbReference>
<organism evidence="15 16">
    <name type="scientific">Handelsmanbacteria sp. (strain RIFCSPLOWO2_12_FULL_64_10)</name>
    <dbReference type="NCBI Taxonomy" id="1817868"/>
    <lineage>
        <taxon>Bacteria</taxon>
        <taxon>Candidatus Handelsmaniibacteriota</taxon>
    </lineage>
</organism>
<evidence type="ECO:0000256" key="11">
    <source>
        <dbReference type="ARBA" id="ARBA00051096"/>
    </source>
</evidence>
<evidence type="ECO:0000313" key="16">
    <source>
        <dbReference type="Proteomes" id="UP000178606"/>
    </source>
</evidence>
<dbReference type="EC" id="2.3.1.180" evidence="3 12"/>
<keyword evidence="4 12" id="KW-0963">Cytoplasm</keyword>
<reference evidence="15 16" key="1">
    <citation type="journal article" date="2016" name="Nat. Commun.">
        <title>Thousands of microbial genomes shed light on interconnected biogeochemical processes in an aquifer system.</title>
        <authorList>
            <person name="Anantharaman K."/>
            <person name="Brown C.T."/>
            <person name="Hug L.A."/>
            <person name="Sharon I."/>
            <person name="Castelle C.J."/>
            <person name="Probst A.J."/>
            <person name="Thomas B.C."/>
            <person name="Singh A."/>
            <person name="Wilkins M.J."/>
            <person name="Karaoz U."/>
            <person name="Brodie E.L."/>
            <person name="Williams K.H."/>
            <person name="Hubbard S.S."/>
            <person name="Banfield J.F."/>
        </authorList>
    </citation>
    <scope>NUCLEOTIDE SEQUENCE [LARGE SCALE GENOMIC DNA]</scope>
    <source>
        <strain evidence="16">RIFCSPLOWO2_12_FULL_64_10</strain>
    </source>
</reference>
<feature type="domain" description="Beta-ketoacyl-[acyl-carrier-protein] synthase III C-terminal" evidence="13">
    <location>
        <begin position="241"/>
        <end position="330"/>
    </location>
</feature>
<dbReference type="GO" id="GO:0044550">
    <property type="term" value="P:secondary metabolite biosynthetic process"/>
    <property type="evidence" value="ECO:0007669"/>
    <property type="project" value="TreeGrafter"/>
</dbReference>
<keyword evidence="9 12" id="KW-0275">Fatty acid biosynthesis</keyword>
<dbReference type="InterPro" id="IPR013751">
    <property type="entry name" value="ACP_syn_III_N"/>
</dbReference>
<accession>A0A1F6CK51</accession>
<comment type="catalytic activity">
    <reaction evidence="11">
        <text>malonyl-[ACP] + acetyl-CoA + H(+) = 3-oxobutanoyl-[ACP] + CO2 + CoA</text>
        <dbReference type="Rhea" id="RHEA:12080"/>
        <dbReference type="Rhea" id="RHEA-COMP:9623"/>
        <dbReference type="Rhea" id="RHEA-COMP:9625"/>
        <dbReference type="ChEBI" id="CHEBI:15378"/>
        <dbReference type="ChEBI" id="CHEBI:16526"/>
        <dbReference type="ChEBI" id="CHEBI:57287"/>
        <dbReference type="ChEBI" id="CHEBI:57288"/>
        <dbReference type="ChEBI" id="CHEBI:78449"/>
        <dbReference type="ChEBI" id="CHEBI:78450"/>
        <dbReference type="EC" id="2.3.1.180"/>
    </reaction>
    <physiologicalReaction direction="left-to-right" evidence="11">
        <dbReference type="Rhea" id="RHEA:12081"/>
    </physiologicalReaction>
</comment>
<keyword evidence="6 12" id="KW-0808">Transferase</keyword>
<comment type="pathway">
    <text evidence="1 12">Lipid metabolism; fatty acid biosynthesis.</text>
</comment>
<dbReference type="InterPro" id="IPR013747">
    <property type="entry name" value="ACP_syn_III_C"/>
</dbReference>
<evidence type="ECO:0000313" key="15">
    <source>
        <dbReference type="EMBL" id="OGG49599.1"/>
    </source>
</evidence>
<evidence type="ECO:0000259" key="13">
    <source>
        <dbReference type="Pfam" id="PF08541"/>
    </source>
</evidence>
<evidence type="ECO:0000256" key="4">
    <source>
        <dbReference type="ARBA" id="ARBA00022490"/>
    </source>
</evidence>
<proteinExistence type="inferred from homology"/>
<dbReference type="HAMAP" id="MF_01815">
    <property type="entry name" value="FabH"/>
    <property type="match status" value="1"/>
</dbReference>
<dbReference type="AlphaFoldDB" id="A0A1F6CK51"/>
<dbReference type="FunFam" id="3.40.47.10:FF:000004">
    <property type="entry name" value="3-oxoacyl-[acyl-carrier-protein] synthase 3"/>
    <property type="match status" value="1"/>
</dbReference>
<dbReference type="Gene3D" id="3.40.47.10">
    <property type="match status" value="1"/>
</dbReference>
<evidence type="ECO:0000256" key="10">
    <source>
        <dbReference type="ARBA" id="ARBA00023315"/>
    </source>
</evidence>
<dbReference type="EMBL" id="MFKF01000228">
    <property type="protein sequence ID" value="OGG49599.1"/>
    <property type="molecule type" value="Genomic_DNA"/>
</dbReference>
<evidence type="ECO:0000256" key="7">
    <source>
        <dbReference type="ARBA" id="ARBA00022832"/>
    </source>
</evidence>
<name>A0A1F6CK51_HANXR</name>
<comment type="subcellular location">
    <subcellularLocation>
        <location evidence="12">Cytoplasm</location>
    </subcellularLocation>
</comment>
<dbReference type="InterPro" id="IPR016039">
    <property type="entry name" value="Thiolase-like"/>
</dbReference>
<comment type="subunit">
    <text evidence="12">Homodimer.</text>
</comment>
<dbReference type="UniPathway" id="UPA00094"/>
<evidence type="ECO:0000256" key="3">
    <source>
        <dbReference type="ARBA" id="ARBA00012333"/>
    </source>
</evidence>
<sequence>MSGRQNAAVTAVAKYVPERRLTNSDLEKMVDTSDEWIRTRTGIRERRILDKGLGSSSMAIQAARKVLEQRGIAPDEIDLIIVSTVTPDMLFPATACLVQDGIGAKRAWGFDLSAACCGFLYAFVVGAKFVETGAHRKVLVIGADKMSSIVDYTDRATCVLFGDGAGAALLEPVEDPEMGLLDFLFQVDGSGGPSLYMPGGGSLNPPTHETVDKKMHVVHQDGRAVFKFAVPSMADVSAEILRRNNLTGDDLALFVPHQANLRIIEAAARRMDIGDDKVVVNIDRYGNTTCGTIPIGLTEAVEEGRLKKGDLLVMASAGAGFTWGSALLRWAF</sequence>
<keyword evidence="8 12" id="KW-0443">Lipid metabolism</keyword>
<gene>
    <name evidence="12" type="primary">fabH</name>
    <name evidence="15" type="ORF">A3F84_07295</name>
</gene>
<feature type="active site" evidence="12">
    <location>
        <position position="116"/>
    </location>
</feature>
<dbReference type="PANTHER" id="PTHR34069:SF2">
    <property type="entry name" value="BETA-KETOACYL-[ACYL-CARRIER-PROTEIN] SYNTHASE III"/>
    <property type="match status" value="1"/>
</dbReference>
<comment type="caution">
    <text evidence="15">The sequence shown here is derived from an EMBL/GenBank/DDBJ whole genome shotgun (WGS) entry which is preliminary data.</text>
</comment>
<keyword evidence="5 12" id="KW-0444">Lipid biosynthesis</keyword>
<dbReference type="Pfam" id="PF08545">
    <property type="entry name" value="ACP_syn_III"/>
    <property type="match status" value="1"/>
</dbReference>
<dbReference type="Pfam" id="PF08541">
    <property type="entry name" value="ACP_syn_III_C"/>
    <property type="match status" value="1"/>
</dbReference>